<proteinExistence type="predicted"/>
<evidence type="ECO:0000313" key="2">
    <source>
        <dbReference type="EMBL" id="NOV43048.1"/>
    </source>
</evidence>
<organism evidence="2">
    <name type="scientific">Rhipicephalus microplus</name>
    <name type="common">Cattle tick</name>
    <name type="synonym">Boophilus microplus</name>
    <dbReference type="NCBI Taxonomy" id="6941"/>
    <lineage>
        <taxon>Eukaryota</taxon>
        <taxon>Metazoa</taxon>
        <taxon>Ecdysozoa</taxon>
        <taxon>Arthropoda</taxon>
        <taxon>Chelicerata</taxon>
        <taxon>Arachnida</taxon>
        <taxon>Acari</taxon>
        <taxon>Parasitiformes</taxon>
        <taxon>Ixodida</taxon>
        <taxon>Ixodoidea</taxon>
        <taxon>Ixodidae</taxon>
        <taxon>Rhipicephalinae</taxon>
        <taxon>Rhipicephalus</taxon>
        <taxon>Boophilus</taxon>
    </lineage>
</organism>
<feature type="transmembrane region" description="Helical" evidence="1">
    <location>
        <begin position="38"/>
        <end position="58"/>
    </location>
</feature>
<sequence length="89" mass="10619">MFCFFFFFFCVIQYLTTSIPRHLYHFFLCNISARHTRYLIIFLLTSSCKQLLICFSIAPVTKAKYRKVIAVTELRCVVMRRVVNMLMTC</sequence>
<name>A0A6M2DCY3_RHIMP</name>
<dbReference type="EMBL" id="GHWJ01010311">
    <property type="protein sequence ID" value="NOV43048.1"/>
    <property type="molecule type" value="Transcribed_RNA"/>
</dbReference>
<accession>A0A6M2DCY3</accession>
<reference evidence="2" key="1">
    <citation type="submission" date="2019-09" db="EMBL/GenBank/DDBJ databases">
        <title>Organ-specific transcriptomic study of the physiology of the cattle tick, Rhipicephalus microplus.</title>
        <authorList>
            <person name="Tirloni L."/>
            <person name="Braz G."/>
            <person name="Gandara A.C.P."/>
            <person name="Sabadin G.A."/>
            <person name="da Silva R.M."/>
            <person name="Guizzo M.G."/>
            <person name="Machado J.A."/>
            <person name="Costa E.P."/>
            <person name="Gomes H.F."/>
            <person name="Moraes J."/>
            <person name="Mota M.B.S."/>
            <person name="Mesquita R.D."/>
            <person name="Alvarenga P.H."/>
            <person name="Alves F."/>
            <person name="Seixas A."/>
            <person name="da Fonseca R.N."/>
            <person name="Fogaca A."/>
            <person name="Logullo C."/>
            <person name="Tanaka A."/>
            <person name="Daffre S."/>
            <person name="Termignoni C."/>
            <person name="Vaz I.S.Jr."/>
            <person name="Oliveira P.L."/>
            <person name="Ribeiro J.M."/>
        </authorList>
    </citation>
    <scope>NUCLEOTIDE SEQUENCE</scope>
    <source>
        <strain evidence="2">Porto Alegre</strain>
    </source>
</reference>
<protein>
    <submittedName>
        <fullName evidence="2">Uncharacterized protein</fullName>
    </submittedName>
</protein>
<keyword evidence="1" id="KW-1133">Transmembrane helix</keyword>
<evidence type="ECO:0000256" key="1">
    <source>
        <dbReference type="SAM" id="Phobius"/>
    </source>
</evidence>
<keyword evidence="1" id="KW-0472">Membrane</keyword>
<keyword evidence="1" id="KW-0812">Transmembrane</keyword>
<dbReference type="AlphaFoldDB" id="A0A6M2DCY3"/>